<accession>A0ABY7R288</accession>
<keyword evidence="1" id="KW-0175">Coiled coil</keyword>
<dbReference type="Proteomes" id="UP001214301">
    <property type="component" value="Chromosome"/>
</dbReference>
<organism evidence="2 3">
    <name type="scientific">Pseudomonas capeferrum</name>
    <dbReference type="NCBI Taxonomy" id="1495066"/>
    <lineage>
        <taxon>Bacteria</taxon>
        <taxon>Pseudomonadati</taxon>
        <taxon>Pseudomonadota</taxon>
        <taxon>Gammaproteobacteria</taxon>
        <taxon>Pseudomonadales</taxon>
        <taxon>Pseudomonadaceae</taxon>
        <taxon>Pseudomonas</taxon>
    </lineage>
</organism>
<keyword evidence="3" id="KW-1185">Reference proteome</keyword>
<evidence type="ECO:0000256" key="1">
    <source>
        <dbReference type="SAM" id="Coils"/>
    </source>
</evidence>
<evidence type="ECO:0000313" key="2">
    <source>
        <dbReference type="EMBL" id="WCH97891.1"/>
    </source>
</evidence>
<dbReference type="RefSeq" id="WP_152604594.1">
    <property type="nucleotide sequence ID" value="NZ_CP116669.1"/>
</dbReference>
<dbReference type="PROSITE" id="PS51257">
    <property type="entry name" value="PROKAR_LIPOPROTEIN"/>
    <property type="match status" value="1"/>
</dbReference>
<proteinExistence type="predicted"/>
<evidence type="ECO:0000313" key="3">
    <source>
        <dbReference type="Proteomes" id="UP001214301"/>
    </source>
</evidence>
<dbReference type="EMBL" id="CP116669">
    <property type="protein sequence ID" value="WCH97891.1"/>
    <property type="molecule type" value="Genomic_DNA"/>
</dbReference>
<protein>
    <recommendedName>
        <fullName evidence="4">Lipoprotein</fullName>
    </recommendedName>
</protein>
<reference evidence="2 3" key="1">
    <citation type="journal article" date="2020" name="Front. Microbiol.">
        <title>Toward Biorecycling: Isolation of a Soil Bacterium That Grows on a Polyurethane Oligomer and Monomer.</title>
        <authorList>
            <person name="Espinosa M.J.C."/>
            <person name="Blanco A.C."/>
            <person name="Schmidgall T."/>
            <person name="Atanasoff-Kardjalieff A.K."/>
            <person name="Kappelmeyer U."/>
            <person name="Tischler D."/>
            <person name="Pieper D.H."/>
            <person name="Heipieper H.J."/>
            <person name="Eberlein C."/>
        </authorList>
    </citation>
    <scope>NUCLEOTIDE SEQUENCE [LARGE SCALE GENOMIC DNA]</scope>
    <source>
        <strain evidence="2 3">TDA1</strain>
    </source>
</reference>
<evidence type="ECO:0008006" key="4">
    <source>
        <dbReference type="Google" id="ProtNLM"/>
    </source>
</evidence>
<gene>
    <name evidence="2" type="ORF">PMC74_13920</name>
</gene>
<sequence>MRAILLLTTAVTLIGCSTGQNQNEYAANLSDDSPPVFSIAEQNDLIDERLQVCMDFFGVKSAEASKRARGAWSWTLVGLFSGAVIAPALTAANAAANAGMIAGFSGLSGASAVAVNNANALGIGPSSSINGLLAVGAAVREDVATASDVSQPFPVRSAAAGRATSKCANPYLVANYVTGIGSESIETKLNALDQKNAALNETLQKIQKEQEELKKLRR</sequence>
<name>A0ABY7R288_9PSED</name>
<feature type="coiled-coil region" evidence="1">
    <location>
        <begin position="182"/>
        <end position="216"/>
    </location>
</feature>